<comment type="caution">
    <text evidence="1">The sequence shown here is derived from an EMBL/GenBank/DDBJ whole genome shotgun (WGS) entry which is preliminary data.</text>
</comment>
<reference evidence="1 2" key="1">
    <citation type="submission" date="2021-05" db="EMBL/GenBank/DDBJ databases">
        <title>Novel Bacillus species.</title>
        <authorList>
            <person name="Liu G."/>
        </authorList>
    </citation>
    <scope>NUCLEOTIDE SEQUENCE [LARGE SCALE GENOMIC DNA]</scope>
    <source>
        <strain evidence="1 2">FJAT-49682</strain>
    </source>
</reference>
<evidence type="ECO:0000313" key="2">
    <source>
        <dbReference type="Proteomes" id="UP000676456"/>
    </source>
</evidence>
<dbReference type="RefSeq" id="WP_213098964.1">
    <property type="nucleotide sequence ID" value="NZ_JAGYPH010000002.1"/>
</dbReference>
<dbReference type="InterPro" id="IPR058676">
    <property type="entry name" value="YuzK"/>
</dbReference>
<dbReference type="AlphaFoldDB" id="A0A942Z3T8"/>
<dbReference type="Proteomes" id="UP000676456">
    <property type="component" value="Unassembled WGS sequence"/>
</dbReference>
<protein>
    <recommendedName>
        <fullName evidence="3">YuzK</fullName>
    </recommendedName>
</protein>
<evidence type="ECO:0008006" key="3">
    <source>
        <dbReference type="Google" id="ProtNLM"/>
    </source>
</evidence>
<dbReference type="Pfam" id="PF26149">
    <property type="entry name" value="YuzK"/>
    <property type="match status" value="1"/>
</dbReference>
<gene>
    <name evidence="1" type="ORF">KHA91_09195</name>
</gene>
<sequence>MVFINTLDIQYTNGMEKAMHGAHGVGYETYKQKHEMRMKIEKSREEEYLKSQRLISDLERKIHT</sequence>
<dbReference type="EMBL" id="JAGYPN010000002">
    <property type="protein sequence ID" value="MBS4222914.1"/>
    <property type="molecule type" value="Genomic_DNA"/>
</dbReference>
<accession>A0A942Z3T8</accession>
<keyword evidence="2" id="KW-1185">Reference proteome</keyword>
<proteinExistence type="predicted"/>
<organism evidence="1 2">
    <name type="scientific">Lederbergia citrea</name>
    <dbReference type="NCBI Taxonomy" id="2833581"/>
    <lineage>
        <taxon>Bacteria</taxon>
        <taxon>Bacillati</taxon>
        <taxon>Bacillota</taxon>
        <taxon>Bacilli</taxon>
        <taxon>Bacillales</taxon>
        <taxon>Bacillaceae</taxon>
        <taxon>Lederbergia</taxon>
    </lineage>
</organism>
<name>A0A942Z3T8_9BACI</name>
<evidence type="ECO:0000313" key="1">
    <source>
        <dbReference type="EMBL" id="MBS4222914.1"/>
    </source>
</evidence>